<dbReference type="OrthoDB" id="9787471at2"/>
<feature type="domain" description="Tetrapyrrole methylase" evidence="7">
    <location>
        <begin position="3"/>
        <end position="222"/>
    </location>
</feature>
<dbReference type="InterPro" id="IPR012797">
    <property type="entry name" value="CobF"/>
</dbReference>
<keyword evidence="5 6" id="KW-0949">S-adenosyl-L-methionine</keyword>
<dbReference type="InterPro" id="IPR014777">
    <property type="entry name" value="4pyrrole_Mease_sub1"/>
</dbReference>
<dbReference type="SUPFAM" id="SSF53790">
    <property type="entry name" value="Tetrapyrrole methylase"/>
    <property type="match status" value="1"/>
</dbReference>
<evidence type="ECO:0000256" key="3">
    <source>
        <dbReference type="ARBA" id="ARBA00022603"/>
    </source>
</evidence>
<evidence type="ECO:0000256" key="5">
    <source>
        <dbReference type="ARBA" id="ARBA00022691"/>
    </source>
</evidence>
<proteinExistence type="predicted"/>
<gene>
    <name evidence="8" type="ORF">VE25_18920</name>
</gene>
<comment type="caution">
    <text evidence="8">The sequence shown here is derived from an EMBL/GenBank/DDBJ whole genome shotgun (WGS) entry which is preliminary data.</text>
</comment>
<comment type="pathway">
    <text evidence="1">Cofactor biosynthesis; adenosylcobalamin biosynthesis.</text>
</comment>
<dbReference type="InterPro" id="IPR014776">
    <property type="entry name" value="4pyrrole_Mease_sub2"/>
</dbReference>
<dbReference type="PANTHER" id="PTHR43467">
    <property type="entry name" value="COBALT-PRECORRIN-2 C(20)-METHYLTRANSFERASE"/>
    <property type="match status" value="1"/>
</dbReference>
<dbReference type="InterPro" id="IPR000878">
    <property type="entry name" value="4pyrrol_Mease"/>
</dbReference>
<evidence type="ECO:0000313" key="8">
    <source>
        <dbReference type="EMBL" id="KKB08404.1"/>
    </source>
</evidence>
<dbReference type="PATRIC" id="fig|443610.3.peg.2094"/>
<dbReference type="CDD" id="cd11643">
    <property type="entry name" value="Precorrin-6A-synthase"/>
    <property type="match status" value="1"/>
</dbReference>
<organism evidence="8 9">
    <name type="scientific">Devosia geojensis</name>
    <dbReference type="NCBI Taxonomy" id="443610"/>
    <lineage>
        <taxon>Bacteria</taxon>
        <taxon>Pseudomonadati</taxon>
        <taxon>Pseudomonadota</taxon>
        <taxon>Alphaproteobacteria</taxon>
        <taxon>Hyphomicrobiales</taxon>
        <taxon>Devosiaceae</taxon>
        <taxon>Devosia</taxon>
    </lineage>
</organism>
<dbReference type="GO" id="GO:0009236">
    <property type="term" value="P:cobalamin biosynthetic process"/>
    <property type="evidence" value="ECO:0007669"/>
    <property type="project" value="UniProtKB-KW"/>
</dbReference>
<dbReference type="Gene3D" id="3.40.1010.10">
    <property type="entry name" value="Cobalt-precorrin-4 Transmethylase, Domain 1"/>
    <property type="match status" value="1"/>
</dbReference>
<evidence type="ECO:0000256" key="1">
    <source>
        <dbReference type="ARBA" id="ARBA00004953"/>
    </source>
</evidence>
<dbReference type="EMBL" id="JZEX01000168">
    <property type="protein sequence ID" value="KKB08404.1"/>
    <property type="molecule type" value="Genomic_DNA"/>
</dbReference>
<evidence type="ECO:0000259" key="7">
    <source>
        <dbReference type="Pfam" id="PF00590"/>
    </source>
</evidence>
<dbReference type="GO" id="GO:0043819">
    <property type="term" value="F:precorrin-6A synthase (deacetylating) activity"/>
    <property type="evidence" value="ECO:0007669"/>
    <property type="project" value="UniProtKB-EC"/>
</dbReference>
<comment type="catalytic activity">
    <reaction evidence="6">
        <text>precorrin-5 + S-adenosyl-L-methionine + H2O = precorrin-6A + acetate + S-adenosyl-L-homocysteine + 2 H(+)</text>
        <dbReference type="Rhea" id="RHEA:18261"/>
        <dbReference type="ChEBI" id="CHEBI:15377"/>
        <dbReference type="ChEBI" id="CHEBI:15378"/>
        <dbReference type="ChEBI" id="CHEBI:30089"/>
        <dbReference type="ChEBI" id="CHEBI:57856"/>
        <dbReference type="ChEBI" id="CHEBI:59789"/>
        <dbReference type="ChEBI" id="CHEBI:77871"/>
        <dbReference type="ChEBI" id="CHEBI:77872"/>
        <dbReference type="EC" id="2.1.1.152"/>
    </reaction>
</comment>
<name>A0A0F5FHM6_9HYPH</name>
<evidence type="ECO:0000256" key="4">
    <source>
        <dbReference type="ARBA" id="ARBA00022679"/>
    </source>
</evidence>
<dbReference type="GO" id="GO:0032259">
    <property type="term" value="P:methylation"/>
    <property type="evidence" value="ECO:0007669"/>
    <property type="project" value="UniProtKB-KW"/>
</dbReference>
<dbReference type="STRING" id="443610.VE25_18920"/>
<dbReference type="PANTHER" id="PTHR43467:SF1">
    <property type="entry name" value="PRECORRIN-6A SYNTHASE [DEACETYLATING]"/>
    <property type="match status" value="1"/>
</dbReference>
<evidence type="ECO:0000313" key="9">
    <source>
        <dbReference type="Proteomes" id="UP000033632"/>
    </source>
</evidence>
<dbReference type="Proteomes" id="UP000033632">
    <property type="component" value="Unassembled WGS sequence"/>
</dbReference>
<keyword evidence="4 6" id="KW-0808">Transferase</keyword>
<keyword evidence="3 6" id="KW-0489">Methyltransferase</keyword>
<dbReference type="NCBIfam" id="TIGR02434">
    <property type="entry name" value="CobF"/>
    <property type="match status" value="1"/>
</dbReference>
<dbReference type="AlphaFoldDB" id="A0A0F5FHM6"/>
<evidence type="ECO:0000256" key="2">
    <source>
        <dbReference type="ARBA" id="ARBA00022573"/>
    </source>
</evidence>
<dbReference type="RefSeq" id="WP_046110232.1">
    <property type="nucleotide sequence ID" value="NZ_JZEX01000168.1"/>
</dbReference>
<keyword evidence="9" id="KW-1185">Reference proteome</keyword>
<dbReference type="EC" id="2.1.1.152" evidence="6"/>
<dbReference type="InterPro" id="IPR035996">
    <property type="entry name" value="4pyrrol_Methylase_sf"/>
</dbReference>
<accession>A0A0F5FHM6</accession>
<dbReference type="PIRSF" id="PIRSF036525">
    <property type="entry name" value="CobF"/>
    <property type="match status" value="1"/>
</dbReference>
<sequence length="250" mass="27200">MRTLLVVGIGPGNPEQVTIEAINALNRADALFIPQKGADKADLADLRREIVARYVTNPAARLVPFAMPVRDEATASYAARVADWHQAIAAIHARLIAEELGEDGTGAFLVWGDPSLYDSTLRILARVREAGAPPFSVTVIPGITSLQALTAAHAIPLNRVGEPVLVTTGRRLAEAPPDTDTVVMLDGKLAFKALDGEDYDIHWGAYLGTPDEILVSGRLSQVAEKIERRRAEARARHGWIMDTYLLRRRA</sequence>
<dbReference type="Pfam" id="PF00590">
    <property type="entry name" value="TP_methylase"/>
    <property type="match status" value="1"/>
</dbReference>
<protein>
    <recommendedName>
        <fullName evidence="6">Precorrin-6A synthase [deacetylating]</fullName>
        <ecNumber evidence="6">2.1.1.152</ecNumber>
    </recommendedName>
</protein>
<comment type="function">
    <text evidence="6">Catalyzes the methylation of C-1 in precorrin-5 and the subsequent extrusion of acetic acid from the resulting intermediate to form cobalt-precorrin-6A.</text>
</comment>
<evidence type="ECO:0000256" key="6">
    <source>
        <dbReference type="PIRNR" id="PIRNR036525"/>
    </source>
</evidence>
<keyword evidence="2" id="KW-0169">Cobalamin biosynthesis</keyword>
<reference evidence="8 9" key="1">
    <citation type="submission" date="2015-03" db="EMBL/GenBank/DDBJ databases">
        <authorList>
            <person name="Hassan Y.I."/>
            <person name="Lepp D."/>
            <person name="Li X.-Z."/>
            <person name="Zhou T."/>
        </authorList>
    </citation>
    <scope>NUCLEOTIDE SEQUENCE [LARGE SCALE GENOMIC DNA]</scope>
    <source>
        <strain evidence="8 9">BD-c194</strain>
    </source>
</reference>
<dbReference type="Gene3D" id="3.30.950.10">
    <property type="entry name" value="Methyltransferase, Cobalt-precorrin-4 Transmethylase, Domain 2"/>
    <property type="match status" value="1"/>
</dbReference>